<dbReference type="EMBL" id="RFFH01000001">
    <property type="protein sequence ID" value="RMI35339.1"/>
    <property type="molecule type" value="Genomic_DNA"/>
</dbReference>
<dbReference type="InterPro" id="IPR029032">
    <property type="entry name" value="AhpD-like"/>
</dbReference>
<dbReference type="Pfam" id="PF02627">
    <property type="entry name" value="CMD"/>
    <property type="match status" value="1"/>
</dbReference>
<gene>
    <name evidence="2" type="ORF">EBN03_03395</name>
</gene>
<comment type="caution">
    <text evidence="2">The sequence shown here is derived from an EMBL/GenBank/DDBJ whole genome shotgun (WGS) entry which is preliminary data.</text>
</comment>
<evidence type="ECO:0000313" key="3">
    <source>
        <dbReference type="Proteomes" id="UP000279275"/>
    </source>
</evidence>
<proteinExistence type="predicted"/>
<dbReference type="GO" id="GO:0051920">
    <property type="term" value="F:peroxiredoxin activity"/>
    <property type="evidence" value="ECO:0007669"/>
    <property type="project" value="InterPro"/>
</dbReference>
<dbReference type="SUPFAM" id="SSF69118">
    <property type="entry name" value="AhpD-like"/>
    <property type="match status" value="1"/>
</dbReference>
<evidence type="ECO:0000313" key="2">
    <source>
        <dbReference type="EMBL" id="RMI35339.1"/>
    </source>
</evidence>
<dbReference type="InterPro" id="IPR052512">
    <property type="entry name" value="4CMD/NDH-1_regulator"/>
</dbReference>
<dbReference type="PANTHER" id="PTHR33570">
    <property type="entry name" value="4-CARBOXYMUCONOLACTONE DECARBOXYLASE FAMILY PROTEIN"/>
    <property type="match status" value="1"/>
</dbReference>
<dbReference type="Proteomes" id="UP000279275">
    <property type="component" value="Unassembled WGS sequence"/>
</dbReference>
<dbReference type="Gene3D" id="1.20.1290.10">
    <property type="entry name" value="AhpD-like"/>
    <property type="match status" value="1"/>
</dbReference>
<organism evidence="2 3">
    <name type="scientific">Nocardia stercoris</name>
    <dbReference type="NCBI Taxonomy" id="2483361"/>
    <lineage>
        <taxon>Bacteria</taxon>
        <taxon>Bacillati</taxon>
        <taxon>Actinomycetota</taxon>
        <taxon>Actinomycetes</taxon>
        <taxon>Mycobacteriales</taxon>
        <taxon>Nocardiaceae</taxon>
        <taxon>Nocardia</taxon>
    </lineage>
</organism>
<name>A0A3M2LCR9_9NOCA</name>
<reference evidence="2 3" key="1">
    <citation type="submission" date="2018-10" db="EMBL/GenBank/DDBJ databases">
        <title>Isolation from cow dung.</title>
        <authorList>
            <person name="Ling L."/>
        </authorList>
    </citation>
    <scope>NUCLEOTIDE SEQUENCE [LARGE SCALE GENOMIC DNA]</scope>
    <source>
        <strain evidence="2 3">NEAU-LL90</strain>
    </source>
</reference>
<dbReference type="AlphaFoldDB" id="A0A3M2LCR9"/>
<protein>
    <submittedName>
        <fullName evidence="2">Carboxymuconolactone decarboxylase family protein</fullName>
    </submittedName>
</protein>
<feature type="domain" description="Carboxymuconolactone decarboxylase-like" evidence="1">
    <location>
        <begin position="34"/>
        <end position="118"/>
    </location>
</feature>
<dbReference type="InterPro" id="IPR003779">
    <property type="entry name" value="CMD-like"/>
</dbReference>
<dbReference type="RefSeq" id="WP_122186313.1">
    <property type="nucleotide sequence ID" value="NZ_RFFH01000001.1"/>
</dbReference>
<accession>A0A3M2LCR9</accession>
<dbReference type="PANTHER" id="PTHR33570:SF10">
    <property type="entry name" value="GAMMA-CARBOXYMUCONOLACTONE DECARBOXYLASE"/>
    <property type="match status" value="1"/>
</dbReference>
<dbReference type="OrthoDB" id="9802489at2"/>
<sequence length="130" mass="13957">MNERYLRGAARQQEMGGATAARHRVYDALADIAPDLHRFAVEFAYGDIHARPGLDIGARELVIIGVLIGLGDARPQLEAHLTTALNVGVAAEAVVEAVIQALPYAGFPRVLNAMTVARTVFAERDLLPLS</sequence>
<evidence type="ECO:0000259" key="1">
    <source>
        <dbReference type="Pfam" id="PF02627"/>
    </source>
</evidence>
<keyword evidence="3" id="KW-1185">Reference proteome</keyword>